<evidence type="ECO:0000313" key="6">
    <source>
        <dbReference type="Proteomes" id="UP001054902"/>
    </source>
</evidence>
<dbReference type="EMBL" id="BLLK01000069">
    <property type="protein sequence ID" value="GFH60452.1"/>
    <property type="molecule type" value="Genomic_DNA"/>
</dbReference>
<comment type="caution">
    <text evidence="5">The sequence shown here is derived from an EMBL/GenBank/DDBJ whole genome shotgun (WGS) entry which is preliminary data.</text>
</comment>
<dbReference type="GO" id="GO:0016740">
    <property type="term" value="F:transferase activity"/>
    <property type="evidence" value="ECO:0007669"/>
    <property type="project" value="UniProtKB-KW"/>
</dbReference>
<keyword evidence="2" id="KW-0294">Fucose metabolism</keyword>
<feature type="transmembrane region" description="Helical" evidence="4">
    <location>
        <begin position="12"/>
        <end position="29"/>
    </location>
</feature>
<keyword evidence="3" id="KW-0119">Carbohydrate metabolism</keyword>
<dbReference type="CDD" id="cd11296">
    <property type="entry name" value="O-FucT_like"/>
    <property type="match status" value="1"/>
</dbReference>
<evidence type="ECO:0000256" key="3">
    <source>
        <dbReference type="ARBA" id="ARBA00023277"/>
    </source>
</evidence>
<gene>
    <name evidence="5" type="ORF">CTEN210_16928</name>
</gene>
<accession>A0AAD3HE23</accession>
<evidence type="ECO:0000313" key="5">
    <source>
        <dbReference type="EMBL" id="GFH60452.1"/>
    </source>
</evidence>
<dbReference type="PANTHER" id="PTHR31469">
    <property type="entry name" value="OS07G0633600 PROTEIN"/>
    <property type="match status" value="1"/>
</dbReference>
<dbReference type="PANTHER" id="PTHR31469:SF8">
    <property type="entry name" value="OS07G0641000 PROTEIN"/>
    <property type="match status" value="1"/>
</dbReference>
<dbReference type="InterPro" id="IPR019378">
    <property type="entry name" value="GDP-Fuc_O-FucTrfase"/>
</dbReference>
<dbReference type="GO" id="GO:0006004">
    <property type="term" value="P:fucose metabolic process"/>
    <property type="evidence" value="ECO:0007669"/>
    <property type="project" value="UniProtKB-KW"/>
</dbReference>
<dbReference type="Gene3D" id="3.40.50.11350">
    <property type="match status" value="1"/>
</dbReference>
<dbReference type="Gene3D" id="3.40.50.11340">
    <property type="match status" value="1"/>
</dbReference>
<keyword evidence="4" id="KW-0812">Transmembrane</keyword>
<evidence type="ECO:0000256" key="4">
    <source>
        <dbReference type="SAM" id="Phobius"/>
    </source>
</evidence>
<keyword evidence="4" id="KW-0472">Membrane</keyword>
<evidence type="ECO:0008006" key="7">
    <source>
        <dbReference type="Google" id="ProtNLM"/>
    </source>
</evidence>
<evidence type="ECO:0000256" key="2">
    <source>
        <dbReference type="ARBA" id="ARBA00023253"/>
    </source>
</evidence>
<keyword evidence="1" id="KW-0808">Transferase</keyword>
<keyword evidence="6" id="KW-1185">Reference proteome</keyword>
<dbReference type="AlphaFoldDB" id="A0AAD3HE23"/>
<protein>
    <recommendedName>
        <fullName evidence="7">O-fucosyltransferase family protein</fullName>
    </recommendedName>
</protein>
<dbReference type="Proteomes" id="UP001054902">
    <property type="component" value="Unassembled WGS sequence"/>
</dbReference>
<evidence type="ECO:0000256" key="1">
    <source>
        <dbReference type="ARBA" id="ARBA00022679"/>
    </source>
</evidence>
<organism evidence="5 6">
    <name type="scientific">Chaetoceros tenuissimus</name>
    <dbReference type="NCBI Taxonomy" id="426638"/>
    <lineage>
        <taxon>Eukaryota</taxon>
        <taxon>Sar</taxon>
        <taxon>Stramenopiles</taxon>
        <taxon>Ochrophyta</taxon>
        <taxon>Bacillariophyta</taxon>
        <taxon>Coscinodiscophyceae</taxon>
        <taxon>Chaetocerotophycidae</taxon>
        <taxon>Chaetocerotales</taxon>
        <taxon>Chaetocerotaceae</taxon>
        <taxon>Chaetoceros</taxon>
    </lineage>
</organism>
<reference evidence="5 6" key="1">
    <citation type="journal article" date="2021" name="Sci. Rep.">
        <title>The genome of the diatom Chaetoceros tenuissimus carries an ancient integrated fragment of an extant virus.</title>
        <authorList>
            <person name="Hongo Y."/>
            <person name="Kimura K."/>
            <person name="Takaki Y."/>
            <person name="Yoshida Y."/>
            <person name="Baba S."/>
            <person name="Kobayashi G."/>
            <person name="Nagasaki K."/>
            <person name="Hano T."/>
            <person name="Tomaru Y."/>
        </authorList>
    </citation>
    <scope>NUCLEOTIDE SEQUENCE [LARGE SCALE GENOMIC DNA]</scope>
    <source>
        <strain evidence="5 6">NIES-3715</strain>
    </source>
</reference>
<name>A0AAD3HE23_9STRA</name>
<sequence>MKAGRRKRGGKSGIFFTTVIFCFLIVYYSQVNYISKIDIQKLSSIVTTVAHGGKRKGKELATLRCDNYDYYTDQKDADDMVYWYNIPQDESYINPFLKKNKEKGIEQFLLFQQDNAGFNNRRMSIETIITMGLSMGRTIVLPPSQPFYMFWENGAKNDFSFEDFFHLHYAHIENAGVNIITMEEFLQRVISEKLIVNDAGEPIFPPGNRTDWNGLKEYGPELQNLKDWIEQNAYSVVGWDSNNCMTYWPKTTMENADLLRIKRLATETQGVKIDTIKPIPVNASIEARFVSQIAQRQELCLYDEHMQSSNFLYFKMDYDVKKGNRFLSPFYTFNFYEDWREALWMKRFVRDHLRYHDELMCAAARVVGAIRKRVRARGFVDGKFNTMHVRRGDFAKQFKHALITPEEMNKIAEKYIEKNSTIFIATDEKNRTYFDILTQHYDICFLDDFANEVKGINKNLFGIIDQITVSRGELFIGTALSTLSAYANRLRGYYSTRDELGGLKSYYFSRHHRNLMLNYLHIQGPLWAYEFSTSWTDIDHDVLI</sequence>
<keyword evidence="4" id="KW-1133">Transmembrane helix</keyword>
<proteinExistence type="predicted"/>
<dbReference type="Pfam" id="PF10250">
    <property type="entry name" value="O-FucT"/>
    <property type="match status" value="1"/>
</dbReference>